<evidence type="ECO:0000313" key="5">
    <source>
        <dbReference type="RefSeq" id="XP_006813884.1"/>
    </source>
</evidence>
<dbReference type="Proteomes" id="UP000694865">
    <property type="component" value="Unplaced"/>
</dbReference>
<keyword evidence="4" id="KW-1185">Reference proteome</keyword>
<evidence type="ECO:0000256" key="3">
    <source>
        <dbReference type="ARBA" id="ARBA00023272"/>
    </source>
</evidence>
<accession>A0ABM0M1J3</accession>
<organism evidence="4 5">
    <name type="scientific">Saccoglossus kowalevskii</name>
    <name type="common">Acorn worm</name>
    <dbReference type="NCBI Taxonomy" id="10224"/>
    <lineage>
        <taxon>Eukaryota</taxon>
        <taxon>Metazoa</taxon>
        <taxon>Hemichordata</taxon>
        <taxon>Enteropneusta</taxon>
        <taxon>Harrimaniidae</taxon>
        <taxon>Saccoglossus</taxon>
    </lineage>
</organism>
<feature type="non-terminal residue" evidence="5">
    <location>
        <position position="97"/>
    </location>
</feature>
<reference evidence="5" key="1">
    <citation type="submission" date="2025-08" db="UniProtKB">
        <authorList>
            <consortium name="RefSeq"/>
        </authorList>
    </citation>
    <scope>IDENTIFICATION</scope>
    <source>
        <tissue evidence="5">Testes</tissue>
    </source>
</reference>
<sequence length="97" mass="11573">MASTHSSQVSFESSHNLNSSIDRKRNYVLTQKYDPVLTRRRLQIEEWMDEELREIYECDEDEDYDIEIDIDQLLECPADERCTYVKNILVEAKKPID</sequence>
<dbReference type="Pfam" id="PF05361">
    <property type="entry name" value="PP1_inhibitor"/>
    <property type="match status" value="1"/>
</dbReference>
<dbReference type="GeneID" id="102805958"/>
<keyword evidence="2" id="KW-0597">Phosphoprotein</keyword>
<comment type="similarity">
    <text evidence="1">Belongs to the PP1 inhibitor family.</text>
</comment>
<gene>
    <name evidence="5" type="primary">LOC102805958</name>
</gene>
<dbReference type="PANTHER" id="PTHR16188:SF14">
    <property type="entry name" value="GEO07393P1"/>
    <property type="match status" value="1"/>
</dbReference>
<dbReference type="SUPFAM" id="SSF81790">
    <property type="entry name" value="Myosin phosphatase inhibitor 17kDa protein, CPI-17"/>
    <property type="match status" value="1"/>
</dbReference>
<dbReference type="InterPro" id="IPR036658">
    <property type="entry name" value="CPI-17_sf"/>
</dbReference>
<dbReference type="RefSeq" id="XP_006813884.1">
    <property type="nucleotide sequence ID" value="XM_006813821.1"/>
</dbReference>
<evidence type="ECO:0000256" key="1">
    <source>
        <dbReference type="ARBA" id="ARBA00005483"/>
    </source>
</evidence>
<dbReference type="InterPro" id="IPR008025">
    <property type="entry name" value="CPI-17"/>
</dbReference>
<dbReference type="Gene3D" id="1.10.150.220">
    <property type="entry name" value="CPI-17"/>
    <property type="match status" value="1"/>
</dbReference>
<protein>
    <submittedName>
        <fullName evidence="5">Protein phosphatase 1 regulatory subunit 14B-like</fullName>
    </submittedName>
</protein>
<name>A0ABM0M1J3_SACKO</name>
<keyword evidence="3" id="KW-0650">Protein phosphatase inhibitor</keyword>
<proteinExistence type="inferred from homology"/>
<dbReference type="PANTHER" id="PTHR16188">
    <property type="entry name" value="PROTEIN PHOSPHATASE 1 INHIBITOR POTENTIATED BY PROTEIN KINASE C"/>
    <property type="match status" value="1"/>
</dbReference>
<evidence type="ECO:0000313" key="4">
    <source>
        <dbReference type="Proteomes" id="UP000694865"/>
    </source>
</evidence>
<evidence type="ECO:0000256" key="2">
    <source>
        <dbReference type="ARBA" id="ARBA00022553"/>
    </source>
</evidence>